<dbReference type="PANTHER" id="PTHR43133">
    <property type="entry name" value="RNA POLYMERASE ECF-TYPE SIGMA FACTO"/>
    <property type="match status" value="1"/>
</dbReference>
<dbReference type="AlphaFoldDB" id="A0A7T7XNQ0"/>
<reference evidence="8" key="1">
    <citation type="submission" date="2021-01" db="EMBL/GenBank/DDBJ databases">
        <title>Description of Breznakiella homolactica.</title>
        <authorList>
            <person name="Song Y."/>
            <person name="Brune A."/>
        </authorList>
    </citation>
    <scope>NUCLEOTIDE SEQUENCE</scope>
    <source>
        <strain evidence="8">RmG30</strain>
    </source>
</reference>
<protein>
    <submittedName>
        <fullName evidence="8">Sigma-70 family RNA polymerase sigma factor</fullName>
    </submittedName>
</protein>
<dbReference type="RefSeq" id="WP_215626901.1">
    <property type="nucleotide sequence ID" value="NZ_CP067089.2"/>
</dbReference>
<dbReference type="KEGG" id="bhc:JFL75_01380"/>
<dbReference type="Gene3D" id="1.10.10.10">
    <property type="entry name" value="Winged helix-like DNA-binding domain superfamily/Winged helix DNA-binding domain"/>
    <property type="match status" value="1"/>
</dbReference>
<keyword evidence="5" id="KW-0804">Transcription</keyword>
<dbReference type="Gene3D" id="1.10.1740.10">
    <property type="match status" value="1"/>
</dbReference>
<accession>A0A7T7XNQ0</accession>
<evidence type="ECO:0000313" key="8">
    <source>
        <dbReference type="EMBL" id="QQO09598.1"/>
    </source>
</evidence>
<keyword evidence="3" id="KW-0731">Sigma factor</keyword>
<dbReference type="InterPro" id="IPR039425">
    <property type="entry name" value="RNA_pol_sigma-70-like"/>
</dbReference>
<dbReference type="GO" id="GO:0003677">
    <property type="term" value="F:DNA binding"/>
    <property type="evidence" value="ECO:0007669"/>
    <property type="project" value="UniProtKB-KW"/>
</dbReference>
<evidence type="ECO:0000256" key="3">
    <source>
        <dbReference type="ARBA" id="ARBA00023082"/>
    </source>
</evidence>
<evidence type="ECO:0000256" key="4">
    <source>
        <dbReference type="ARBA" id="ARBA00023125"/>
    </source>
</evidence>
<dbReference type="EMBL" id="CP067089">
    <property type="protein sequence ID" value="QQO09598.1"/>
    <property type="molecule type" value="Genomic_DNA"/>
</dbReference>
<organism evidence="8 9">
    <name type="scientific">Breznakiella homolactica</name>
    <dbReference type="NCBI Taxonomy" id="2798577"/>
    <lineage>
        <taxon>Bacteria</taxon>
        <taxon>Pseudomonadati</taxon>
        <taxon>Spirochaetota</taxon>
        <taxon>Spirochaetia</taxon>
        <taxon>Spirochaetales</taxon>
        <taxon>Breznakiellaceae</taxon>
        <taxon>Breznakiella</taxon>
    </lineage>
</organism>
<evidence type="ECO:0000313" key="9">
    <source>
        <dbReference type="Proteomes" id="UP000595917"/>
    </source>
</evidence>
<dbReference type="SUPFAM" id="SSF88946">
    <property type="entry name" value="Sigma2 domain of RNA polymerase sigma factors"/>
    <property type="match status" value="1"/>
</dbReference>
<dbReference type="InterPro" id="IPR013324">
    <property type="entry name" value="RNA_pol_sigma_r3/r4-like"/>
</dbReference>
<keyword evidence="4" id="KW-0238">DNA-binding</keyword>
<dbReference type="GO" id="GO:0006352">
    <property type="term" value="P:DNA-templated transcription initiation"/>
    <property type="evidence" value="ECO:0007669"/>
    <property type="project" value="InterPro"/>
</dbReference>
<dbReference type="InterPro" id="IPR007627">
    <property type="entry name" value="RNA_pol_sigma70_r2"/>
</dbReference>
<dbReference type="InterPro" id="IPR036388">
    <property type="entry name" value="WH-like_DNA-bd_sf"/>
</dbReference>
<keyword evidence="2" id="KW-0805">Transcription regulation</keyword>
<sequence>MDELDGRALREDALAGGEQAREAFLRLWETYYRRLMYFALSFQGLPRSEYDDLVSDVLIRGFTSLKSYNPSRPLSPWLYKIAANYFRDALKRAGKISPVIVGAGDGRHPSYDPPDAADHTKLLEERDMAERCREVIGTLEPPDRRIAFLRFFEGMNASEISRVMKIPAGTVRWKIHEIRNRISILTGEKPW</sequence>
<dbReference type="Pfam" id="PF08281">
    <property type="entry name" value="Sigma70_r4_2"/>
    <property type="match status" value="1"/>
</dbReference>
<keyword evidence="9" id="KW-1185">Reference proteome</keyword>
<dbReference type="InterPro" id="IPR013325">
    <property type="entry name" value="RNA_pol_sigma_r2"/>
</dbReference>
<dbReference type="InterPro" id="IPR014284">
    <property type="entry name" value="RNA_pol_sigma-70_dom"/>
</dbReference>
<dbReference type="Proteomes" id="UP000595917">
    <property type="component" value="Chromosome"/>
</dbReference>
<feature type="domain" description="RNA polymerase sigma factor 70 region 4 type 2" evidence="7">
    <location>
        <begin position="134"/>
        <end position="181"/>
    </location>
</feature>
<evidence type="ECO:0000256" key="1">
    <source>
        <dbReference type="ARBA" id="ARBA00010641"/>
    </source>
</evidence>
<name>A0A7T7XNQ0_9SPIR</name>
<dbReference type="InterPro" id="IPR013249">
    <property type="entry name" value="RNA_pol_sigma70_r4_t2"/>
</dbReference>
<dbReference type="Pfam" id="PF04542">
    <property type="entry name" value="Sigma70_r2"/>
    <property type="match status" value="1"/>
</dbReference>
<comment type="similarity">
    <text evidence="1">Belongs to the sigma-70 factor family. ECF subfamily.</text>
</comment>
<feature type="domain" description="RNA polymerase sigma-70 region 2" evidence="6">
    <location>
        <begin position="27"/>
        <end position="94"/>
    </location>
</feature>
<gene>
    <name evidence="8" type="ORF">JFL75_01380</name>
</gene>
<dbReference type="PANTHER" id="PTHR43133:SF8">
    <property type="entry name" value="RNA POLYMERASE SIGMA FACTOR HI_1459-RELATED"/>
    <property type="match status" value="1"/>
</dbReference>
<proteinExistence type="inferred from homology"/>
<dbReference type="SUPFAM" id="SSF88659">
    <property type="entry name" value="Sigma3 and sigma4 domains of RNA polymerase sigma factors"/>
    <property type="match status" value="1"/>
</dbReference>
<dbReference type="NCBIfam" id="TIGR02937">
    <property type="entry name" value="sigma70-ECF"/>
    <property type="match status" value="1"/>
</dbReference>
<evidence type="ECO:0000259" key="7">
    <source>
        <dbReference type="Pfam" id="PF08281"/>
    </source>
</evidence>
<evidence type="ECO:0000256" key="5">
    <source>
        <dbReference type="ARBA" id="ARBA00023163"/>
    </source>
</evidence>
<evidence type="ECO:0000256" key="2">
    <source>
        <dbReference type="ARBA" id="ARBA00023015"/>
    </source>
</evidence>
<evidence type="ECO:0000259" key="6">
    <source>
        <dbReference type="Pfam" id="PF04542"/>
    </source>
</evidence>
<dbReference type="GO" id="GO:0016987">
    <property type="term" value="F:sigma factor activity"/>
    <property type="evidence" value="ECO:0007669"/>
    <property type="project" value="UniProtKB-KW"/>
</dbReference>